<accession>A0A552DEF2</accession>
<name>A0A552DEF2_MICAE</name>
<sequence length="65" mass="7564">MEYRFEMIFLSNAGRTLSRKVLRGLEAVGHLLYNWFIASAAQTNLENPIAYGFYHWAVPINLKPY</sequence>
<proteinExistence type="predicted"/>
<evidence type="ECO:0000313" key="1">
    <source>
        <dbReference type="EMBL" id="TRU20605.1"/>
    </source>
</evidence>
<evidence type="ECO:0000313" key="2">
    <source>
        <dbReference type="Proteomes" id="UP000319313"/>
    </source>
</evidence>
<protein>
    <submittedName>
        <fullName evidence="1">Uncharacterized protein</fullName>
    </submittedName>
</protein>
<comment type="caution">
    <text evidence="1">The sequence shown here is derived from an EMBL/GenBank/DDBJ whole genome shotgun (WGS) entry which is preliminary data.</text>
</comment>
<dbReference type="EMBL" id="SFBL01000217">
    <property type="protein sequence ID" value="TRU20605.1"/>
    <property type="molecule type" value="Genomic_DNA"/>
</dbReference>
<reference evidence="1 2" key="1">
    <citation type="submission" date="2019-01" db="EMBL/GenBank/DDBJ databases">
        <title>Coherence of Microcystis species and biogeography revealed through population genomics.</title>
        <authorList>
            <person name="Perez-Carrascal O.M."/>
            <person name="Terrat Y."/>
            <person name="Giani A."/>
            <person name="Fortin N."/>
            <person name="Tromas N."/>
            <person name="Shapiro B.J."/>
        </authorList>
    </citation>
    <scope>NUCLEOTIDE SEQUENCE [LARGE SCALE GENOMIC DNA]</scope>
    <source>
        <strain evidence="1">Ma_SC_T_19800800_S464</strain>
    </source>
</reference>
<gene>
    <name evidence="1" type="ORF">EWV81_21980</name>
</gene>
<organism evidence="1 2">
    <name type="scientific">Microcystis aeruginosa Ma_SC_T_19800800_S464</name>
    <dbReference type="NCBI Taxonomy" id="2486257"/>
    <lineage>
        <taxon>Bacteria</taxon>
        <taxon>Bacillati</taxon>
        <taxon>Cyanobacteriota</taxon>
        <taxon>Cyanophyceae</taxon>
        <taxon>Oscillatoriophycideae</taxon>
        <taxon>Chroococcales</taxon>
        <taxon>Microcystaceae</taxon>
        <taxon>Microcystis</taxon>
    </lineage>
</organism>
<dbReference type="Proteomes" id="UP000319313">
    <property type="component" value="Unassembled WGS sequence"/>
</dbReference>
<dbReference type="AlphaFoldDB" id="A0A552DEF2"/>